<feature type="domain" description="HTH cro/C1-type" evidence="1">
    <location>
        <begin position="8"/>
        <end position="65"/>
    </location>
</feature>
<dbReference type="Proteomes" id="UP000471199">
    <property type="component" value="Unassembled WGS sequence"/>
</dbReference>
<dbReference type="CDD" id="cd00093">
    <property type="entry name" value="HTH_XRE"/>
    <property type="match status" value="1"/>
</dbReference>
<dbReference type="Gene3D" id="1.10.260.40">
    <property type="entry name" value="lambda repressor-like DNA-binding domains"/>
    <property type="match status" value="1"/>
</dbReference>
<accession>A0A7X3JWF1</accession>
<reference evidence="2 3" key="1">
    <citation type="submission" date="2019-11" db="EMBL/GenBank/DDBJ databases">
        <title>Implementation of targeted gown and glove precautions to prevent Staphylococcus aureus acquisition in community-based nursing homes.</title>
        <authorList>
            <person name="Stine O.C."/>
        </authorList>
    </citation>
    <scope>NUCLEOTIDE SEQUENCE [LARGE SCALE GENOMIC DNA]</scope>
    <source>
        <strain evidence="2 3">S_2062.LAUP.DI</strain>
    </source>
</reference>
<dbReference type="AlphaFoldDB" id="A0A7X3JWF1"/>
<evidence type="ECO:0000259" key="1">
    <source>
        <dbReference type="Pfam" id="PF13443"/>
    </source>
</evidence>
<organism evidence="2 3">
    <name type="scientific">Staphylococcus aureus</name>
    <dbReference type="NCBI Taxonomy" id="1280"/>
    <lineage>
        <taxon>Bacteria</taxon>
        <taxon>Bacillati</taxon>
        <taxon>Bacillota</taxon>
        <taxon>Bacilli</taxon>
        <taxon>Bacillales</taxon>
        <taxon>Staphylococcaceae</taxon>
        <taxon>Staphylococcus</taxon>
    </lineage>
</organism>
<protein>
    <submittedName>
        <fullName evidence="2">Helix-turn-helix domain-containing protein</fullName>
    </submittedName>
</protein>
<name>A0A7X3JWF1_STAAU</name>
<evidence type="ECO:0000313" key="2">
    <source>
        <dbReference type="EMBL" id="MVK35522.1"/>
    </source>
</evidence>
<evidence type="ECO:0000313" key="3">
    <source>
        <dbReference type="Proteomes" id="UP000471199"/>
    </source>
</evidence>
<dbReference type="SUPFAM" id="SSF47413">
    <property type="entry name" value="lambda repressor-like DNA-binding domains"/>
    <property type="match status" value="1"/>
</dbReference>
<dbReference type="Pfam" id="PF13443">
    <property type="entry name" value="HTH_26"/>
    <property type="match status" value="1"/>
</dbReference>
<dbReference type="InterPro" id="IPR010982">
    <property type="entry name" value="Lambda_DNA-bd_dom_sf"/>
</dbReference>
<dbReference type="EMBL" id="WPTS01000030">
    <property type="protein sequence ID" value="MVK35522.1"/>
    <property type="molecule type" value="Genomic_DNA"/>
</dbReference>
<comment type="caution">
    <text evidence="2">The sequence shown here is derived from an EMBL/GenBank/DDBJ whole genome shotgun (WGS) entry which is preliminary data.</text>
</comment>
<dbReference type="GO" id="GO:0003677">
    <property type="term" value="F:DNA binding"/>
    <property type="evidence" value="ECO:0007669"/>
    <property type="project" value="InterPro"/>
</dbReference>
<dbReference type="InterPro" id="IPR001387">
    <property type="entry name" value="Cro/C1-type_HTH"/>
</dbReference>
<gene>
    <name evidence="2" type="ORF">GO814_10275</name>
</gene>
<proteinExistence type="predicted"/>
<sequence>MNKQKHTKLRLYLEKNGIKHKDVAQAMGMTTNRFSQKINRNKSDFTLQEASLLCYVLDINMNDFFYNPIVPKTGINKISI</sequence>